<dbReference type="EC" id="1.13.12.19" evidence="4"/>
<evidence type="ECO:0000256" key="5">
    <source>
        <dbReference type="ARBA" id="ARBA00019045"/>
    </source>
</evidence>
<dbReference type="PANTHER" id="PTHR47990">
    <property type="entry name" value="2-OXOGLUTARATE (2OG) AND FE(II)-DEPENDENT OXYGENASE SUPERFAMILY PROTEIN-RELATED"/>
    <property type="match status" value="1"/>
</dbReference>
<accession>A0A1X6YA67</accession>
<dbReference type="PRINTS" id="PR00682">
    <property type="entry name" value="IPNSYNTHASE"/>
</dbReference>
<dbReference type="InterPro" id="IPR026992">
    <property type="entry name" value="DIOX_N"/>
</dbReference>
<dbReference type="Gene3D" id="2.60.120.330">
    <property type="entry name" value="B-lactam Antibiotic, Isopenicillin N Synthase, Chain"/>
    <property type="match status" value="1"/>
</dbReference>
<evidence type="ECO:0000256" key="1">
    <source>
        <dbReference type="ARBA" id="ARBA00001954"/>
    </source>
</evidence>
<dbReference type="PROSITE" id="PS51471">
    <property type="entry name" value="FE2OG_OXY"/>
    <property type="match status" value="1"/>
</dbReference>
<dbReference type="Pfam" id="PF03171">
    <property type="entry name" value="2OG-FeII_Oxy"/>
    <property type="match status" value="1"/>
</dbReference>
<comment type="cofactor">
    <cofactor evidence="1">
        <name>Fe(2+)</name>
        <dbReference type="ChEBI" id="CHEBI:29033"/>
    </cofactor>
</comment>
<keyword evidence="11 13" id="KW-0560">Oxidoreductase</keyword>
<dbReference type="OrthoDB" id="21825at2"/>
<evidence type="ECO:0000256" key="6">
    <source>
        <dbReference type="ARBA" id="ARBA00022666"/>
    </source>
</evidence>
<dbReference type="AlphaFoldDB" id="A0A1X6YA67"/>
<proteinExistence type="inferred from homology"/>
<sequence length="304" mass="33338">MIPEIDLKAALSGDRGALAQMRVAAEDIGFLTVKNTAVSAADVEIALRAYATFFKLPASVKQSVDMAQTGANRGWGASQAEQVDPESNPDYKQVFDCGFELAKDDPLRQSGLGVYAPNQWPQGMSEFKQAITGYYDQALTVSAQILQLLAQAIGEDADFFTDKFDKPMALLRGNYYPPRPAWAGNKDFGIAEHTDYGCLTLLATDGVPGLEVKLRDGRWIPVNATPGTFIVNFGEMLQMWTEGRVVATSHRVIGSKEERLSIPMFYNPNYSTNVAPKGSDQVILAGEHLTRRFDETYVHLQSGT</sequence>
<evidence type="ECO:0000256" key="3">
    <source>
        <dbReference type="ARBA" id="ARBA00012293"/>
    </source>
</evidence>
<dbReference type="EC" id="1.14.20.7" evidence="3"/>
<keyword evidence="6" id="KW-0266">Ethylene biosynthesis</keyword>
<dbReference type="GO" id="GO:0046872">
    <property type="term" value="F:metal ion binding"/>
    <property type="evidence" value="ECO:0007669"/>
    <property type="project" value="UniProtKB-KW"/>
</dbReference>
<dbReference type="Proteomes" id="UP000193061">
    <property type="component" value="Unassembled WGS sequence"/>
</dbReference>
<gene>
    <name evidence="13" type="primary">efe_1</name>
    <name evidence="13" type="ORF">ROA7450_00285</name>
</gene>
<keyword evidence="11" id="KW-0479">Metal-binding</keyword>
<evidence type="ECO:0000256" key="9">
    <source>
        <dbReference type="ARBA" id="ARBA00047725"/>
    </source>
</evidence>
<comment type="similarity">
    <text evidence="11">Belongs to the iron/ascorbate-dependent oxidoreductase family.</text>
</comment>
<dbReference type="GO" id="GO:0009693">
    <property type="term" value="P:ethylene biosynthetic process"/>
    <property type="evidence" value="ECO:0007669"/>
    <property type="project" value="UniProtKB-KW"/>
</dbReference>
<evidence type="ECO:0000259" key="12">
    <source>
        <dbReference type="PROSITE" id="PS51471"/>
    </source>
</evidence>
<evidence type="ECO:0000313" key="13">
    <source>
        <dbReference type="EMBL" id="SLN14557.1"/>
    </source>
</evidence>
<protein>
    <recommendedName>
        <fullName evidence="5">2-oxoglutarate-dependent ethylene/succinate-forming enzyme</fullName>
        <ecNumber evidence="4">1.13.12.19</ecNumber>
        <ecNumber evidence="3">1.14.20.7</ecNumber>
    </recommendedName>
    <alternativeName>
        <fullName evidence="7">2-oxoglutarate dioxygenase (ethylene-forming)</fullName>
    </alternativeName>
    <alternativeName>
        <fullName evidence="8">2-oxoglutarate/L-arginine monooxygenase/decarboxylase (succinate-forming)</fullName>
    </alternativeName>
</protein>
<evidence type="ECO:0000313" key="14">
    <source>
        <dbReference type="Proteomes" id="UP000193061"/>
    </source>
</evidence>
<feature type="domain" description="Fe2OG dioxygenase" evidence="12">
    <location>
        <begin position="166"/>
        <end position="268"/>
    </location>
</feature>
<dbReference type="InterPro" id="IPR050231">
    <property type="entry name" value="Iron_ascorbate_oxido_reductase"/>
</dbReference>
<comment type="catalytic activity">
    <reaction evidence="9">
        <text>2-oxoglutarate + O2 + 2 H(+) = ethene + 3 CO2 + H2O</text>
        <dbReference type="Rhea" id="RHEA:31523"/>
        <dbReference type="ChEBI" id="CHEBI:15377"/>
        <dbReference type="ChEBI" id="CHEBI:15378"/>
        <dbReference type="ChEBI" id="CHEBI:15379"/>
        <dbReference type="ChEBI" id="CHEBI:16526"/>
        <dbReference type="ChEBI" id="CHEBI:16810"/>
        <dbReference type="ChEBI" id="CHEBI:18153"/>
        <dbReference type="EC" id="1.13.12.19"/>
    </reaction>
</comment>
<name>A0A1X6YA67_9RHOB</name>
<evidence type="ECO:0000256" key="11">
    <source>
        <dbReference type="RuleBase" id="RU003682"/>
    </source>
</evidence>
<dbReference type="InterPro" id="IPR044861">
    <property type="entry name" value="IPNS-like_FE2OG_OXY"/>
</dbReference>
<evidence type="ECO:0000256" key="8">
    <source>
        <dbReference type="ARBA" id="ARBA00031282"/>
    </source>
</evidence>
<dbReference type="Pfam" id="PF14226">
    <property type="entry name" value="DIOX_N"/>
    <property type="match status" value="1"/>
</dbReference>
<comment type="pathway">
    <text evidence="2">Alkene biosynthesis; ethylene biosynthesis via 2-oxoglutarate.</text>
</comment>
<evidence type="ECO:0000256" key="10">
    <source>
        <dbReference type="ARBA" id="ARBA00049359"/>
    </source>
</evidence>
<evidence type="ECO:0000256" key="2">
    <source>
        <dbReference type="ARBA" id="ARBA00004767"/>
    </source>
</evidence>
<evidence type="ECO:0000256" key="4">
    <source>
        <dbReference type="ARBA" id="ARBA00012531"/>
    </source>
</evidence>
<dbReference type="RefSeq" id="WP_085803827.1">
    <property type="nucleotide sequence ID" value="NZ_FWFX01000001.1"/>
</dbReference>
<comment type="catalytic activity">
    <reaction evidence="10">
        <text>L-arginine + 2-oxoglutarate + O2 = guanidine + L-glutamate 5-semialdehyde + succinate + CO2</text>
        <dbReference type="Rhea" id="RHEA:31535"/>
        <dbReference type="ChEBI" id="CHEBI:15379"/>
        <dbReference type="ChEBI" id="CHEBI:16526"/>
        <dbReference type="ChEBI" id="CHEBI:16810"/>
        <dbReference type="ChEBI" id="CHEBI:30031"/>
        <dbReference type="ChEBI" id="CHEBI:30087"/>
        <dbReference type="ChEBI" id="CHEBI:32682"/>
        <dbReference type="ChEBI" id="CHEBI:58066"/>
        <dbReference type="EC" id="1.14.20.7"/>
    </reaction>
</comment>
<dbReference type="SUPFAM" id="SSF51197">
    <property type="entry name" value="Clavaminate synthase-like"/>
    <property type="match status" value="1"/>
</dbReference>
<dbReference type="EMBL" id="FWFX01000001">
    <property type="protein sequence ID" value="SLN14557.1"/>
    <property type="molecule type" value="Genomic_DNA"/>
</dbReference>
<keyword evidence="14" id="KW-1185">Reference proteome</keyword>
<evidence type="ECO:0000256" key="7">
    <source>
        <dbReference type="ARBA" id="ARBA00031011"/>
    </source>
</evidence>
<reference evidence="13 14" key="1">
    <citation type="submission" date="2017-03" db="EMBL/GenBank/DDBJ databases">
        <authorList>
            <person name="Afonso C.L."/>
            <person name="Miller P.J."/>
            <person name="Scott M.A."/>
            <person name="Spackman E."/>
            <person name="Goraichik I."/>
            <person name="Dimitrov K.M."/>
            <person name="Suarez D.L."/>
            <person name="Swayne D.E."/>
        </authorList>
    </citation>
    <scope>NUCLEOTIDE SEQUENCE [LARGE SCALE GENOMIC DNA]</scope>
    <source>
        <strain evidence="13 14">CECT 7450</strain>
    </source>
</reference>
<keyword evidence="11" id="KW-0408">Iron</keyword>
<organism evidence="13 14">
    <name type="scientific">Roseovarius albus</name>
    <dbReference type="NCBI Taxonomy" id="1247867"/>
    <lineage>
        <taxon>Bacteria</taxon>
        <taxon>Pseudomonadati</taxon>
        <taxon>Pseudomonadota</taxon>
        <taxon>Alphaproteobacteria</taxon>
        <taxon>Rhodobacterales</taxon>
        <taxon>Roseobacteraceae</taxon>
        <taxon>Roseovarius</taxon>
    </lineage>
</organism>
<dbReference type="GO" id="GO:0102276">
    <property type="term" value="F:2-oxoglutarate oxygenase/decarboxylase (ethylene-forming) activity"/>
    <property type="evidence" value="ECO:0007669"/>
    <property type="project" value="UniProtKB-EC"/>
</dbReference>
<dbReference type="InterPro" id="IPR027443">
    <property type="entry name" value="IPNS-like_sf"/>
</dbReference>
<dbReference type="InterPro" id="IPR005123">
    <property type="entry name" value="Oxoglu/Fe-dep_dioxygenase_dom"/>
</dbReference>